<feature type="chain" id="PRO_5023076390" description="Aldehyde dehydrogenase" evidence="1">
    <location>
        <begin position="22"/>
        <end position="115"/>
    </location>
</feature>
<dbReference type="RefSeq" id="WP_052370656.1">
    <property type="nucleotide sequence ID" value="NZ_BKCN01000003.1"/>
</dbReference>
<dbReference type="AlphaFoldDB" id="A0A5A7N6V1"/>
<dbReference type="InterPro" id="IPR036909">
    <property type="entry name" value="Cyt_c-like_dom_sf"/>
</dbReference>
<dbReference type="GO" id="GO:0009055">
    <property type="term" value="F:electron transfer activity"/>
    <property type="evidence" value="ECO:0007669"/>
    <property type="project" value="InterPro"/>
</dbReference>
<evidence type="ECO:0008006" key="4">
    <source>
        <dbReference type="Google" id="ProtNLM"/>
    </source>
</evidence>
<dbReference type="GO" id="GO:0020037">
    <property type="term" value="F:heme binding"/>
    <property type="evidence" value="ECO:0007669"/>
    <property type="project" value="InterPro"/>
</dbReference>
<dbReference type="Proteomes" id="UP000324996">
    <property type="component" value="Unassembled WGS sequence"/>
</dbReference>
<dbReference type="SUPFAM" id="SSF46626">
    <property type="entry name" value="Cytochrome c"/>
    <property type="match status" value="1"/>
</dbReference>
<sequence>MMMKFGWFGLLALLVGSDVHAQQAGEDFDPDMPPEMAMMQAGEGRETTFYMCSACHSMKLVTQQRLSRDRWDYLLNWMTKEQAMPPLDDEMRGEILDYLSTSYGPDQSSRKTQRR</sequence>
<dbReference type="EMBL" id="BKCN01000003">
    <property type="protein sequence ID" value="GER03375.1"/>
    <property type="molecule type" value="Genomic_DNA"/>
</dbReference>
<evidence type="ECO:0000256" key="1">
    <source>
        <dbReference type="SAM" id="SignalP"/>
    </source>
</evidence>
<protein>
    <recommendedName>
        <fullName evidence="4">Aldehyde dehydrogenase</fullName>
    </recommendedName>
</protein>
<accession>A0A5A7N6V1</accession>
<dbReference type="Gene3D" id="1.10.760.10">
    <property type="entry name" value="Cytochrome c-like domain"/>
    <property type="match status" value="1"/>
</dbReference>
<name>A0A5A7N6V1_9PROT</name>
<feature type="signal peptide" evidence="1">
    <location>
        <begin position="1"/>
        <end position="21"/>
    </location>
</feature>
<organism evidence="2 3">
    <name type="scientific">Iodidimonas nitroreducens</name>
    <dbReference type="NCBI Taxonomy" id="1236968"/>
    <lineage>
        <taxon>Bacteria</taxon>
        <taxon>Pseudomonadati</taxon>
        <taxon>Pseudomonadota</taxon>
        <taxon>Alphaproteobacteria</taxon>
        <taxon>Iodidimonadales</taxon>
        <taxon>Iodidimonadaceae</taxon>
        <taxon>Iodidimonas</taxon>
    </lineage>
</organism>
<evidence type="ECO:0000313" key="3">
    <source>
        <dbReference type="Proteomes" id="UP000324996"/>
    </source>
</evidence>
<reference evidence="2 3" key="1">
    <citation type="submission" date="2019-09" db="EMBL/GenBank/DDBJ databases">
        <title>NBRP : Genome information of microbial organism related human and environment.</title>
        <authorList>
            <person name="Hattori M."/>
            <person name="Oshima K."/>
            <person name="Inaba H."/>
            <person name="Suda W."/>
            <person name="Sakamoto M."/>
            <person name="Iino T."/>
            <person name="Kitahara M."/>
            <person name="Oshida Y."/>
            <person name="Iida T."/>
            <person name="Kudo T."/>
            <person name="Itoh T."/>
            <person name="Ohkuma M."/>
        </authorList>
    </citation>
    <scope>NUCLEOTIDE SEQUENCE [LARGE SCALE GENOMIC DNA]</scope>
    <source>
        <strain evidence="2 3">Q-1</strain>
    </source>
</reference>
<gene>
    <name evidence="2" type="ORF">JCM17846_10570</name>
</gene>
<keyword evidence="1" id="KW-0732">Signal</keyword>
<keyword evidence="3" id="KW-1185">Reference proteome</keyword>
<evidence type="ECO:0000313" key="2">
    <source>
        <dbReference type="EMBL" id="GER03375.1"/>
    </source>
</evidence>
<proteinExistence type="predicted"/>
<comment type="caution">
    <text evidence="2">The sequence shown here is derived from an EMBL/GenBank/DDBJ whole genome shotgun (WGS) entry which is preliminary data.</text>
</comment>